<evidence type="ECO:0000313" key="3">
    <source>
        <dbReference type="Proteomes" id="UP001234989"/>
    </source>
</evidence>
<dbReference type="EMBL" id="CP133612">
    <property type="protein sequence ID" value="WMV12483.1"/>
    <property type="molecule type" value="Genomic_DNA"/>
</dbReference>
<organism evidence="2 3">
    <name type="scientific">Solanum verrucosum</name>
    <dbReference type="NCBI Taxonomy" id="315347"/>
    <lineage>
        <taxon>Eukaryota</taxon>
        <taxon>Viridiplantae</taxon>
        <taxon>Streptophyta</taxon>
        <taxon>Embryophyta</taxon>
        <taxon>Tracheophyta</taxon>
        <taxon>Spermatophyta</taxon>
        <taxon>Magnoliopsida</taxon>
        <taxon>eudicotyledons</taxon>
        <taxon>Gunneridae</taxon>
        <taxon>Pentapetalae</taxon>
        <taxon>asterids</taxon>
        <taxon>lamiids</taxon>
        <taxon>Solanales</taxon>
        <taxon>Solanaceae</taxon>
        <taxon>Solanoideae</taxon>
        <taxon>Solaneae</taxon>
        <taxon>Solanum</taxon>
    </lineage>
</organism>
<name>A0AAF0PX85_SOLVR</name>
<dbReference type="Proteomes" id="UP001234989">
    <property type="component" value="Chromosome 1"/>
</dbReference>
<evidence type="ECO:0000313" key="2">
    <source>
        <dbReference type="EMBL" id="WMV12483.1"/>
    </source>
</evidence>
<gene>
    <name evidence="2" type="ORF">MTR67_005868</name>
</gene>
<keyword evidence="3" id="KW-1185">Reference proteome</keyword>
<reference evidence="2" key="1">
    <citation type="submission" date="2023-08" db="EMBL/GenBank/DDBJ databases">
        <title>A de novo genome assembly of Solanum verrucosum Schlechtendal, a Mexican diploid species geographically isolated from the other diploid A-genome species in potato relatives.</title>
        <authorList>
            <person name="Hosaka K."/>
        </authorList>
    </citation>
    <scope>NUCLEOTIDE SEQUENCE</scope>
    <source>
        <tissue evidence="2">Young leaves</tissue>
    </source>
</reference>
<dbReference type="AlphaFoldDB" id="A0AAF0PX85"/>
<accession>A0AAF0PX85</accession>
<sequence>MPMPNSSANMQEEFQGYYFQCFYNQPVRRKQMRSRVDGNSHKWIDAGNRGKTDELIRKKKSSRNHSPPPFYQVKNKFFAMGESTRKAAGNHSIKTVHDVPLMLETRAVSRLHHSAEAICWELPQQSSHQCDQSSTPSCGDGFFCDEI</sequence>
<feature type="compositionally biased region" description="Basic and acidic residues" evidence="1">
    <location>
        <begin position="34"/>
        <end position="56"/>
    </location>
</feature>
<feature type="region of interest" description="Disordered" evidence="1">
    <location>
        <begin position="34"/>
        <end position="69"/>
    </location>
</feature>
<proteinExistence type="predicted"/>
<protein>
    <submittedName>
        <fullName evidence="2">Uncharacterized protein</fullName>
    </submittedName>
</protein>
<evidence type="ECO:0000256" key="1">
    <source>
        <dbReference type="SAM" id="MobiDB-lite"/>
    </source>
</evidence>